<dbReference type="GeneID" id="8853794"/>
<feature type="compositionally biased region" description="Basic and acidic residues" evidence="1">
    <location>
        <begin position="118"/>
        <end position="135"/>
    </location>
</feature>
<accession>D2VI99</accession>
<feature type="compositionally biased region" description="Polar residues" evidence="1">
    <location>
        <begin position="174"/>
        <end position="189"/>
    </location>
</feature>
<dbReference type="InParanoid" id="D2VI99"/>
<gene>
    <name evidence="2" type="ORF">NAEGRDRAFT_68610</name>
</gene>
<evidence type="ECO:0000256" key="1">
    <source>
        <dbReference type="SAM" id="MobiDB-lite"/>
    </source>
</evidence>
<dbReference type="VEuPathDB" id="AmoebaDB:NAEGRDRAFT_68610"/>
<protein>
    <submittedName>
        <fullName evidence="2">Predicted protein</fullName>
    </submittedName>
</protein>
<evidence type="ECO:0000313" key="2">
    <source>
        <dbReference type="EMBL" id="EFC43559.1"/>
    </source>
</evidence>
<dbReference type="KEGG" id="ngr:NAEGRDRAFT_68610"/>
<feature type="region of interest" description="Disordered" evidence="1">
    <location>
        <begin position="161"/>
        <end position="196"/>
    </location>
</feature>
<sequence>MSTQTTQRKIKVNLLATADDHHISVGLTINDDDFQEANNNSNDDANSLMQHTITNILDKASEKDETLPSSSSEPLVIVDNQREQEQQFNRVEIDDDEQCEPTNIFTIDDEKEEINSDDELKKPNVSDEIKEEDLKTPNTTQASTPKIYEKPVKTPRFEELTIEEEEPVRRGNERNSTIQENRSNEQASLENDKNDSEFTLTSVPSKILNFFEKLIISNKGRIEMMKSLGNLMYLGSKTRTDVDVENESSETLSLLNDIYETEKISTVISVIGWYQDYVSDKHKLQNKRIQSDDRFSPYHRAGQYLRLLECFILLVEIIFKKRSTYGENGKKNYWNLLIMTEVVK</sequence>
<dbReference type="EMBL" id="GG738873">
    <property type="protein sequence ID" value="EFC43559.1"/>
    <property type="molecule type" value="Genomic_DNA"/>
</dbReference>
<dbReference type="Proteomes" id="UP000006671">
    <property type="component" value="Unassembled WGS sequence"/>
</dbReference>
<evidence type="ECO:0000313" key="3">
    <source>
        <dbReference type="Proteomes" id="UP000006671"/>
    </source>
</evidence>
<proteinExistence type="predicted"/>
<keyword evidence="3" id="KW-1185">Reference proteome</keyword>
<feature type="region of interest" description="Disordered" evidence="1">
    <location>
        <begin position="109"/>
        <end position="142"/>
    </location>
</feature>
<dbReference type="AlphaFoldDB" id="D2VI99"/>
<organism evidence="3">
    <name type="scientific">Naegleria gruberi</name>
    <name type="common">Amoeba</name>
    <dbReference type="NCBI Taxonomy" id="5762"/>
    <lineage>
        <taxon>Eukaryota</taxon>
        <taxon>Discoba</taxon>
        <taxon>Heterolobosea</taxon>
        <taxon>Tetramitia</taxon>
        <taxon>Eutetramitia</taxon>
        <taxon>Vahlkampfiidae</taxon>
        <taxon>Naegleria</taxon>
    </lineage>
</organism>
<reference evidence="2 3" key="1">
    <citation type="journal article" date="2010" name="Cell">
        <title>The genome of Naegleria gruberi illuminates early eukaryotic versatility.</title>
        <authorList>
            <person name="Fritz-Laylin L.K."/>
            <person name="Prochnik S.E."/>
            <person name="Ginger M.L."/>
            <person name="Dacks J.B."/>
            <person name="Carpenter M.L."/>
            <person name="Field M.C."/>
            <person name="Kuo A."/>
            <person name="Paredez A."/>
            <person name="Chapman J."/>
            <person name="Pham J."/>
            <person name="Shu S."/>
            <person name="Neupane R."/>
            <person name="Cipriano M."/>
            <person name="Mancuso J."/>
            <person name="Tu H."/>
            <person name="Salamov A."/>
            <person name="Lindquist E."/>
            <person name="Shapiro H."/>
            <person name="Lucas S."/>
            <person name="Grigoriev I.V."/>
            <person name="Cande W.Z."/>
            <person name="Fulton C."/>
            <person name="Rokhsar D.S."/>
            <person name="Dawson S.C."/>
        </authorList>
    </citation>
    <scope>NUCLEOTIDE SEQUENCE [LARGE SCALE GENOMIC DNA]</scope>
    <source>
        <strain evidence="2 3">NEG-M</strain>
    </source>
</reference>
<dbReference type="RefSeq" id="XP_002676303.1">
    <property type="nucleotide sequence ID" value="XM_002676257.1"/>
</dbReference>
<name>D2VI99_NAEGR</name>